<comment type="similarity">
    <text evidence="1">Belongs to the NmrA-type oxidoreductase family.</text>
</comment>
<dbReference type="AlphaFoldDB" id="A0A917PQX9"/>
<evidence type="ECO:0000259" key="3">
    <source>
        <dbReference type="Pfam" id="PF05368"/>
    </source>
</evidence>
<comment type="caution">
    <text evidence="4">The sequence shown here is derived from an EMBL/GenBank/DDBJ whole genome shotgun (WGS) entry which is preliminary data.</text>
</comment>
<dbReference type="InterPro" id="IPR036291">
    <property type="entry name" value="NAD(P)-bd_dom_sf"/>
</dbReference>
<reference evidence="4" key="2">
    <citation type="submission" date="2020-09" db="EMBL/GenBank/DDBJ databases">
        <authorList>
            <person name="Sun Q."/>
            <person name="Zhou Y."/>
        </authorList>
    </citation>
    <scope>NUCLEOTIDE SEQUENCE</scope>
    <source>
        <strain evidence="4">CGMCC 1.8984</strain>
    </source>
</reference>
<dbReference type="RefSeq" id="WP_188744133.1">
    <property type="nucleotide sequence ID" value="NZ_BAABFW010000026.1"/>
</dbReference>
<name>A0A917PQX9_9MICO</name>
<sequence>MANRPILVIGATGQQGGAVARELLRGGHEVRALTRSPGSAAAQALARRGARLAEGDLDDAELISSAMAGAAAVFSVQTFMGPEGVTGEVSRGKRVAEAAAAVGVGHLVYSSVDGAERQSGVPHFESKWQIEQHLRMLGVPATVLRPTTFMDNFATVQRPQTVDGELLVRLAVRPTKPLQMVATADIGVFAADAFERPEQHIGKAIALAGDELTGPQIAQVFRETLAMPARYEQQPLDEIRGFSEDLALMSEWLNDFGYQADIPALRRRHPELRRLRDWLTQTAWQPSMPA</sequence>
<dbReference type="InterPro" id="IPR008030">
    <property type="entry name" value="NmrA-like"/>
</dbReference>
<keyword evidence="5" id="KW-1185">Reference proteome</keyword>
<dbReference type="Pfam" id="PF05368">
    <property type="entry name" value="NmrA"/>
    <property type="match status" value="1"/>
</dbReference>
<dbReference type="InterPro" id="IPR051164">
    <property type="entry name" value="NmrA-like_oxidored"/>
</dbReference>
<dbReference type="SUPFAM" id="SSF51735">
    <property type="entry name" value="NAD(P)-binding Rossmann-fold domains"/>
    <property type="match status" value="1"/>
</dbReference>
<dbReference type="EMBL" id="BMMD01000018">
    <property type="protein sequence ID" value="GGJ88629.1"/>
    <property type="molecule type" value="Genomic_DNA"/>
</dbReference>
<dbReference type="Proteomes" id="UP000636956">
    <property type="component" value="Unassembled WGS sequence"/>
</dbReference>
<evidence type="ECO:0000256" key="1">
    <source>
        <dbReference type="ARBA" id="ARBA00006328"/>
    </source>
</evidence>
<dbReference type="PANTHER" id="PTHR42748">
    <property type="entry name" value="NITROGEN METABOLITE REPRESSION PROTEIN NMRA FAMILY MEMBER"/>
    <property type="match status" value="1"/>
</dbReference>
<organism evidence="4 5">
    <name type="scientific">Agromyces bauzanensis</name>
    <dbReference type="NCBI Taxonomy" id="1308924"/>
    <lineage>
        <taxon>Bacteria</taxon>
        <taxon>Bacillati</taxon>
        <taxon>Actinomycetota</taxon>
        <taxon>Actinomycetes</taxon>
        <taxon>Micrococcales</taxon>
        <taxon>Microbacteriaceae</taxon>
        <taxon>Agromyces</taxon>
    </lineage>
</organism>
<evidence type="ECO:0000256" key="2">
    <source>
        <dbReference type="ARBA" id="ARBA00022857"/>
    </source>
</evidence>
<evidence type="ECO:0000313" key="4">
    <source>
        <dbReference type="EMBL" id="GGJ88629.1"/>
    </source>
</evidence>
<dbReference type="CDD" id="cd05251">
    <property type="entry name" value="NmrA_like_SDR_a"/>
    <property type="match status" value="1"/>
</dbReference>
<gene>
    <name evidence="4" type="ORF">GCM10011372_29030</name>
</gene>
<protein>
    <submittedName>
        <fullName evidence="4">NmrA family transcriptional regulator</fullName>
    </submittedName>
</protein>
<dbReference type="PANTHER" id="PTHR42748:SF7">
    <property type="entry name" value="NMRA LIKE REDOX SENSOR 1-RELATED"/>
    <property type="match status" value="1"/>
</dbReference>
<keyword evidence="2" id="KW-0521">NADP</keyword>
<feature type="domain" description="NmrA-like" evidence="3">
    <location>
        <begin position="5"/>
        <end position="262"/>
    </location>
</feature>
<reference evidence="4" key="1">
    <citation type="journal article" date="2014" name="Int. J. Syst. Evol. Microbiol.">
        <title>Complete genome sequence of Corynebacterium casei LMG S-19264T (=DSM 44701T), isolated from a smear-ripened cheese.</title>
        <authorList>
            <consortium name="US DOE Joint Genome Institute (JGI-PGF)"/>
            <person name="Walter F."/>
            <person name="Albersmeier A."/>
            <person name="Kalinowski J."/>
            <person name="Ruckert C."/>
        </authorList>
    </citation>
    <scope>NUCLEOTIDE SEQUENCE</scope>
    <source>
        <strain evidence="4">CGMCC 1.8984</strain>
    </source>
</reference>
<accession>A0A917PQX9</accession>
<dbReference type="Gene3D" id="3.40.50.720">
    <property type="entry name" value="NAD(P)-binding Rossmann-like Domain"/>
    <property type="match status" value="1"/>
</dbReference>
<evidence type="ECO:0000313" key="5">
    <source>
        <dbReference type="Proteomes" id="UP000636956"/>
    </source>
</evidence>
<proteinExistence type="inferred from homology"/>
<dbReference type="Gene3D" id="3.90.25.10">
    <property type="entry name" value="UDP-galactose 4-epimerase, domain 1"/>
    <property type="match status" value="1"/>
</dbReference>